<accession>A0A063Y2Z0</accession>
<reference evidence="1 2" key="1">
    <citation type="journal article" date="2005" name="Int. J. Syst. Evol. Microbiol.">
        <title>Nitrincola lacisaponensis gen. nov., sp. nov., a novel alkaliphilic bacterium isolated from an alkaline, saline lake.</title>
        <authorList>
            <person name="Dimitriu P.A."/>
            <person name="Shukla S.K."/>
            <person name="Conradt J."/>
            <person name="Marquez M.C."/>
            <person name="Ventosa A."/>
            <person name="Maglia A."/>
            <person name="Peyton B.M."/>
            <person name="Pinkart H.C."/>
            <person name="Mormile M.R."/>
        </authorList>
    </citation>
    <scope>NUCLEOTIDE SEQUENCE [LARGE SCALE GENOMIC DNA]</scope>
    <source>
        <strain evidence="1 2">4CA</strain>
    </source>
</reference>
<keyword evidence="2" id="KW-1185">Reference proteome</keyword>
<dbReference type="Pfam" id="PF06992">
    <property type="entry name" value="Phage_lambda_P"/>
    <property type="match status" value="1"/>
</dbReference>
<dbReference type="EMBL" id="JMSZ01000016">
    <property type="protein sequence ID" value="KDE40688.1"/>
    <property type="molecule type" value="Genomic_DNA"/>
</dbReference>
<comment type="caution">
    <text evidence="1">The sequence shown here is derived from an EMBL/GenBank/DDBJ whole genome shotgun (WGS) entry which is preliminary data.</text>
</comment>
<proteinExistence type="predicted"/>
<gene>
    <name evidence="1" type="ORF">ADINL_1280</name>
</gene>
<evidence type="ECO:0000313" key="1">
    <source>
        <dbReference type="EMBL" id="KDE40688.1"/>
    </source>
</evidence>
<dbReference type="InterPro" id="IPR009731">
    <property type="entry name" value="P-like"/>
</dbReference>
<organism evidence="1 2">
    <name type="scientific">Nitrincola lacisaponensis</name>
    <dbReference type="NCBI Taxonomy" id="267850"/>
    <lineage>
        <taxon>Bacteria</taxon>
        <taxon>Pseudomonadati</taxon>
        <taxon>Pseudomonadota</taxon>
        <taxon>Gammaproteobacteria</taxon>
        <taxon>Oceanospirillales</taxon>
        <taxon>Oceanospirillaceae</taxon>
        <taxon>Nitrincola</taxon>
    </lineage>
</organism>
<dbReference type="STRING" id="267850.ADINL_1280"/>
<dbReference type="GO" id="GO:0006270">
    <property type="term" value="P:DNA replication initiation"/>
    <property type="evidence" value="ECO:0007669"/>
    <property type="project" value="InterPro"/>
</dbReference>
<dbReference type="Proteomes" id="UP000027318">
    <property type="component" value="Unassembled WGS sequence"/>
</dbReference>
<dbReference type="PATRIC" id="fig|267850.7.peg.1275"/>
<sequence>MIFARFMAIYGHKFKSCFETENEIRLAKREWALSLDGYTEAELVAAVNRCKETLAWMPTVSEFLAILRDLQGDWGLPGALAAYHEACYHAADPAQHSWSHPAVYLAGREVGWFRLRSEESDVVQPLFNYTYEQLCRRVRRGERLETPVVRAISDQQDNTTARFIQAYAQQQGIEEALLYYLTKPKGTRIRERLRMQAQQQLEARGITLLLPEDTSVGRVEP</sequence>
<dbReference type="AlphaFoldDB" id="A0A063Y2Z0"/>
<dbReference type="OrthoDB" id="5725929at2"/>
<protein>
    <submittedName>
        <fullName evidence="1">Uncharacterized protein</fullName>
    </submittedName>
</protein>
<name>A0A063Y2Z0_9GAMM</name>
<evidence type="ECO:0000313" key="2">
    <source>
        <dbReference type="Proteomes" id="UP000027318"/>
    </source>
</evidence>